<evidence type="ECO:0000256" key="1">
    <source>
        <dbReference type="SAM" id="MobiDB-lite"/>
    </source>
</evidence>
<reference evidence="2 3" key="1">
    <citation type="submission" date="2020-08" db="EMBL/GenBank/DDBJ databases">
        <title>Genome sequencing of Purple Non-Sulfur Bacteria from various extreme environments.</title>
        <authorList>
            <person name="Mayer M."/>
        </authorList>
    </citation>
    <scope>NUCLEOTIDE SEQUENCE [LARGE SCALE GENOMIC DNA]</scope>
    <source>
        <strain evidence="2 3">2761</strain>
    </source>
</reference>
<evidence type="ECO:0000313" key="3">
    <source>
        <dbReference type="Proteomes" id="UP000587070"/>
    </source>
</evidence>
<dbReference type="AlphaFoldDB" id="A0A840GEC3"/>
<protein>
    <submittedName>
        <fullName evidence="2">Uncharacterized protein</fullName>
    </submittedName>
</protein>
<comment type="caution">
    <text evidence="2">The sequence shown here is derived from an EMBL/GenBank/DDBJ whole genome shotgun (WGS) entry which is preliminary data.</text>
</comment>
<dbReference type="OrthoDB" id="8660792at2"/>
<gene>
    <name evidence="2" type="ORF">GGD90_000926</name>
</gene>
<keyword evidence="3" id="KW-1185">Reference proteome</keyword>
<sequence length="136" mass="14701">MSQKIVSQLDADGYFRGPATADESPRDPGKFLLPGGCIDREPPAVIEPGKRYRPHGDDWTCEDMPEQTPIPTPANSRVAEIYGRLLAIDSESIRPAREIATAVASAQAVPAFAASKLTALESEAAALRDELWRLLA</sequence>
<evidence type="ECO:0000313" key="2">
    <source>
        <dbReference type="EMBL" id="MBB4246569.1"/>
    </source>
</evidence>
<name>A0A840GEC3_RHOTE</name>
<dbReference type="RefSeq" id="WP_153114630.1">
    <property type="nucleotide sequence ID" value="NZ_JACIGE010000002.1"/>
</dbReference>
<dbReference type="Proteomes" id="UP000587070">
    <property type="component" value="Unassembled WGS sequence"/>
</dbReference>
<dbReference type="EMBL" id="JACIGE010000002">
    <property type="protein sequence ID" value="MBB4246569.1"/>
    <property type="molecule type" value="Genomic_DNA"/>
</dbReference>
<feature type="region of interest" description="Disordered" evidence="1">
    <location>
        <begin position="1"/>
        <end position="37"/>
    </location>
</feature>
<organism evidence="2 3">
    <name type="scientific">Rhodocyclus tenuis</name>
    <name type="common">Rhodospirillum tenue</name>
    <dbReference type="NCBI Taxonomy" id="1066"/>
    <lineage>
        <taxon>Bacteria</taxon>
        <taxon>Pseudomonadati</taxon>
        <taxon>Pseudomonadota</taxon>
        <taxon>Betaproteobacteria</taxon>
        <taxon>Rhodocyclales</taxon>
        <taxon>Rhodocyclaceae</taxon>
        <taxon>Rhodocyclus</taxon>
    </lineage>
</organism>
<accession>A0A840GEC3</accession>
<proteinExistence type="predicted"/>